<organism evidence="2 3">
    <name type="scientific">Xenorhabdus szentirmaii DSM 16338</name>
    <dbReference type="NCBI Taxonomy" id="1427518"/>
    <lineage>
        <taxon>Bacteria</taxon>
        <taxon>Pseudomonadati</taxon>
        <taxon>Pseudomonadota</taxon>
        <taxon>Gammaproteobacteria</taxon>
        <taxon>Enterobacterales</taxon>
        <taxon>Morganellaceae</taxon>
        <taxon>Xenorhabdus</taxon>
    </lineage>
</organism>
<name>W1IX74_9GAMM</name>
<dbReference type="Proteomes" id="UP000019202">
    <property type="component" value="Unassembled WGS sequence"/>
</dbReference>
<accession>W1IX74</accession>
<sequence length="24" mass="2853">MDKKSMDKKNMDKKSGADLRHIEF</sequence>
<reference evidence="2" key="1">
    <citation type="submission" date="2013-11" db="EMBL/GenBank/DDBJ databases">
        <title>Draft genome sequence and annotation of the entomopathogenic bacteria, Xenorhabdus cabanillasi strain JM26 and Xenorhabdus szentirmai strain DSM 16338.</title>
        <authorList>
            <person name="Gualtieri M."/>
            <person name="Ogier J.C."/>
            <person name="Pages S."/>
            <person name="Givaudan A."/>
            <person name="Gaudriault S."/>
        </authorList>
    </citation>
    <scope>NUCLEOTIDE SEQUENCE [LARGE SCALE GENOMIC DNA]</scope>
    <source>
        <strain evidence="2">DSM 16338</strain>
    </source>
</reference>
<feature type="region of interest" description="Disordered" evidence="1">
    <location>
        <begin position="1"/>
        <end position="24"/>
    </location>
</feature>
<dbReference type="EMBL" id="CBXF010000077">
    <property type="protein sequence ID" value="CDL82398.1"/>
    <property type="molecule type" value="Genomic_DNA"/>
</dbReference>
<evidence type="ECO:0000256" key="1">
    <source>
        <dbReference type="SAM" id="MobiDB-lite"/>
    </source>
</evidence>
<keyword evidence="3" id="KW-1185">Reference proteome</keyword>
<proteinExistence type="predicted"/>
<dbReference type="AlphaFoldDB" id="W1IX74"/>
<evidence type="ECO:0000313" key="2">
    <source>
        <dbReference type="EMBL" id="CDL82398.1"/>
    </source>
</evidence>
<gene>
    <name evidence="2" type="ORF">XSR1_20216</name>
</gene>
<evidence type="ECO:0000313" key="3">
    <source>
        <dbReference type="Proteomes" id="UP000019202"/>
    </source>
</evidence>
<protein>
    <submittedName>
        <fullName evidence="2">Uncharacterized protein</fullName>
    </submittedName>
</protein>
<comment type="caution">
    <text evidence="2">The sequence shown here is derived from an EMBL/GenBank/DDBJ whole genome shotgun (WGS) entry which is preliminary data.</text>
</comment>